<dbReference type="FunFam" id="3.90.245.10:FF:000006">
    <property type="entry name" value="Inosine-uridine preferring nucleoside hydrolase"/>
    <property type="match status" value="1"/>
</dbReference>
<dbReference type="Gene3D" id="3.90.245.10">
    <property type="entry name" value="Ribonucleoside hydrolase-like"/>
    <property type="match status" value="1"/>
</dbReference>
<dbReference type="RefSeq" id="XP_040623083.1">
    <property type="nucleotide sequence ID" value="XM_040761761.1"/>
</dbReference>
<evidence type="ECO:0000256" key="4">
    <source>
        <dbReference type="SAM" id="MobiDB-lite"/>
    </source>
</evidence>
<dbReference type="InterPro" id="IPR023186">
    <property type="entry name" value="IUNH"/>
</dbReference>
<keyword evidence="7" id="KW-1185">Reference proteome</keyword>
<dbReference type="GO" id="GO:0005829">
    <property type="term" value="C:cytosol"/>
    <property type="evidence" value="ECO:0007669"/>
    <property type="project" value="TreeGrafter"/>
</dbReference>
<dbReference type="SUPFAM" id="SSF53590">
    <property type="entry name" value="Nucleoside hydrolase"/>
    <property type="match status" value="1"/>
</dbReference>
<evidence type="ECO:0000256" key="3">
    <source>
        <dbReference type="ARBA" id="ARBA00023295"/>
    </source>
</evidence>
<feature type="compositionally biased region" description="Low complexity" evidence="4">
    <location>
        <begin position="396"/>
        <end position="414"/>
    </location>
</feature>
<evidence type="ECO:0000313" key="7">
    <source>
        <dbReference type="Proteomes" id="UP000031575"/>
    </source>
</evidence>
<dbReference type="EMBL" id="AWTV01000002">
    <property type="protein sequence ID" value="KIH95073.1"/>
    <property type="molecule type" value="Genomic_DNA"/>
</dbReference>
<feature type="region of interest" description="Disordered" evidence="4">
    <location>
        <begin position="396"/>
        <end position="416"/>
    </location>
</feature>
<reference evidence="6 7" key="1">
    <citation type="journal article" date="2014" name="BMC Genomics">
        <title>Comparative genomics of the major fungal agents of human and animal Sporotrichosis: Sporothrix schenckii and Sporothrix brasiliensis.</title>
        <authorList>
            <person name="Teixeira M.M."/>
            <person name="de Almeida L.G."/>
            <person name="Kubitschek-Barreira P."/>
            <person name="Alves F.L."/>
            <person name="Kioshima E.S."/>
            <person name="Abadio A.K."/>
            <person name="Fernandes L."/>
            <person name="Derengowski L.S."/>
            <person name="Ferreira K.S."/>
            <person name="Souza R.C."/>
            <person name="Ruiz J.C."/>
            <person name="de Andrade N.C."/>
            <person name="Paes H.C."/>
            <person name="Nicola A.M."/>
            <person name="Albuquerque P."/>
            <person name="Gerber A.L."/>
            <person name="Martins V.P."/>
            <person name="Peconick L.D."/>
            <person name="Neto A.V."/>
            <person name="Chaucanez C.B."/>
            <person name="Silva P.A."/>
            <person name="Cunha O.L."/>
            <person name="de Oliveira F.F."/>
            <person name="dos Santos T.C."/>
            <person name="Barros A.L."/>
            <person name="Soares M.A."/>
            <person name="de Oliveira L.M."/>
            <person name="Marini M.M."/>
            <person name="Villalobos-Duno H."/>
            <person name="Cunha M.M."/>
            <person name="de Hoog S."/>
            <person name="da Silveira J.F."/>
            <person name="Henrissat B."/>
            <person name="Nino-Vega G.A."/>
            <person name="Cisalpino P.S."/>
            <person name="Mora-Montes H.M."/>
            <person name="Almeida S.R."/>
            <person name="Stajich J.E."/>
            <person name="Lopes-Bezerra L.M."/>
            <person name="Vasconcelos A.T."/>
            <person name="Felipe M.S."/>
        </authorList>
    </citation>
    <scope>NUCLEOTIDE SEQUENCE [LARGE SCALE GENOMIC DNA]</scope>
    <source>
        <strain evidence="6 7">5110</strain>
    </source>
</reference>
<dbReference type="GeneID" id="63676682"/>
<dbReference type="GO" id="GO:0006152">
    <property type="term" value="P:purine nucleoside catabolic process"/>
    <property type="evidence" value="ECO:0007669"/>
    <property type="project" value="TreeGrafter"/>
</dbReference>
<accession>A0A0C2FVM9</accession>
<dbReference type="PANTHER" id="PTHR12304:SF56">
    <property type="entry name" value="HYDROLASE, PUTATIVE (AFU_ORTHOLOGUE AFUA_1G11790)-RELATED"/>
    <property type="match status" value="1"/>
</dbReference>
<evidence type="ECO:0000256" key="1">
    <source>
        <dbReference type="ARBA" id="ARBA00009176"/>
    </source>
</evidence>
<keyword evidence="3" id="KW-0326">Glycosidase</keyword>
<feature type="domain" description="Inosine/uridine-preferring nucleoside hydrolase" evidence="5">
    <location>
        <begin position="7"/>
        <end position="380"/>
    </location>
</feature>
<evidence type="ECO:0000313" key="6">
    <source>
        <dbReference type="EMBL" id="KIH95073.1"/>
    </source>
</evidence>
<organism evidence="6 7">
    <name type="scientific">Sporothrix brasiliensis 5110</name>
    <dbReference type="NCBI Taxonomy" id="1398154"/>
    <lineage>
        <taxon>Eukaryota</taxon>
        <taxon>Fungi</taxon>
        <taxon>Dikarya</taxon>
        <taxon>Ascomycota</taxon>
        <taxon>Pezizomycotina</taxon>
        <taxon>Sordariomycetes</taxon>
        <taxon>Sordariomycetidae</taxon>
        <taxon>Ophiostomatales</taxon>
        <taxon>Ophiostomataceae</taxon>
        <taxon>Sporothrix</taxon>
    </lineage>
</organism>
<dbReference type="Proteomes" id="UP000031575">
    <property type="component" value="Unassembled WGS sequence"/>
</dbReference>
<sequence length="454" mass="48486">MAPKNRIIIDTDPGVDDVLAILLALSASPEDLEVVMLSVTYGNVPLQGCLRNVVALFHVLEKEMAWRESTGRTSKAFGGLKAFKPIVAIGAEHALEDEELMADHFHGADGLHGVHEAHPDLTPSETWRSLFADGDAPAASDALSFSSYFTPSKTPSHKEILRILKEEPADTITIIAIGPLTNMALAAAEDPETFLRVKELVVMGGAVHVEGNITPVAEFNCYADAVAAARVYALTSPTPASTMPPTLHGASKLPPYPATLSRTLSLTLLPLDITTPHLLNKNFFLGQIASAEQAGSPLARWCRTFMVGTFNKIESILGDGSEPGLSLHDPLCVWYMMLRDDPRWTATAKPEDLRVETSGQWTRGMHVVDRRQRSKPGDHTEGFASVAANAIVQSDGSAGTPAAAAPSAAAAGDDNVPGDTMGWLSVRKGNRINRIVGSPGELAFADVLMKSLFA</sequence>
<keyword evidence="2 6" id="KW-0378">Hydrolase</keyword>
<dbReference type="InterPro" id="IPR036452">
    <property type="entry name" value="Ribo_hydro-like"/>
</dbReference>
<dbReference type="InterPro" id="IPR001910">
    <property type="entry name" value="Inosine/uridine_hydrolase_dom"/>
</dbReference>
<dbReference type="GO" id="GO:0008477">
    <property type="term" value="F:purine nucleosidase activity"/>
    <property type="evidence" value="ECO:0007669"/>
    <property type="project" value="TreeGrafter"/>
</dbReference>
<dbReference type="HOGENOM" id="CLU_036838_9_0_1"/>
<dbReference type="VEuPathDB" id="FungiDB:SPBR_03470"/>
<dbReference type="AlphaFoldDB" id="A0A0C2FVM9"/>
<comment type="similarity">
    <text evidence="1">Belongs to the IUNH family.</text>
</comment>
<gene>
    <name evidence="6" type="ORF">SPBR_03470</name>
</gene>
<evidence type="ECO:0000259" key="5">
    <source>
        <dbReference type="Pfam" id="PF01156"/>
    </source>
</evidence>
<proteinExistence type="inferred from homology"/>
<comment type="caution">
    <text evidence="6">The sequence shown here is derived from an EMBL/GenBank/DDBJ whole genome shotgun (WGS) entry which is preliminary data.</text>
</comment>
<name>A0A0C2FVM9_9PEZI</name>
<protein>
    <submittedName>
        <fullName evidence="6">Inosine-uridine preferring nucleoside hydrolase</fullName>
    </submittedName>
</protein>
<evidence type="ECO:0000256" key="2">
    <source>
        <dbReference type="ARBA" id="ARBA00022801"/>
    </source>
</evidence>
<dbReference type="PANTHER" id="PTHR12304">
    <property type="entry name" value="INOSINE-URIDINE PREFERRING NUCLEOSIDE HYDROLASE"/>
    <property type="match status" value="1"/>
</dbReference>
<dbReference type="OrthoDB" id="5783963at2759"/>
<dbReference type="Pfam" id="PF01156">
    <property type="entry name" value="IU_nuc_hydro"/>
    <property type="match status" value="1"/>
</dbReference>